<dbReference type="RefSeq" id="WP_120602018.1">
    <property type="nucleotide sequence ID" value="NZ_JABFJX010000314.1"/>
</dbReference>
<protein>
    <submittedName>
        <fullName evidence="2">Uncharacterized protein</fullName>
    </submittedName>
</protein>
<feature type="transmembrane region" description="Helical" evidence="1">
    <location>
        <begin position="52"/>
        <end position="73"/>
    </location>
</feature>
<dbReference type="Proteomes" id="UP000268313">
    <property type="component" value="Unassembled WGS sequence"/>
</dbReference>
<evidence type="ECO:0000313" key="3">
    <source>
        <dbReference type="Proteomes" id="UP000268313"/>
    </source>
</evidence>
<feature type="transmembrane region" description="Helical" evidence="1">
    <location>
        <begin position="20"/>
        <end position="40"/>
    </location>
</feature>
<accession>A0A3A8KAR7</accession>
<feature type="transmembrane region" description="Helical" evidence="1">
    <location>
        <begin position="141"/>
        <end position="159"/>
    </location>
</feature>
<dbReference type="EMBL" id="RAWE01000020">
    <property type="protein sequence ID" value="RKH05298.1"/>
    <property type="molecule type" value="Genomic_DNA"/>
</dbReference>
<gene>
    <name evidence="2" type="ORF">D7X32_08620</name>
</gene>
<proteinExistence type="predicted"/>
<dbReference type="AlphaFoldDB" id="A0A3A8KAR7"/>
<evidence type="ECO:0000313" key="2">
    <source>
        <dbReference type="EMBL" id="RKH05298.1"/>
    </source>
</evidence>
<keyword evidence="1" id="KW-1133">Transmembrane helix</keyword>
<evidence type="ECO:0000256" key="1">
    <source>
        <dbReference type="SAM" id="Phobius"/>
    </source>
</evidence>
<dbReference type="OrthoDB" id="5381791at2"/>
<sequence length="225" mass="24036">MSDGTLFSMDTPPTEARFQNRLWVADLLDLTGAALVGWGAVRAAEWVSTAGLLGFAMGAAWLLLSCVGGLTGLTPGRQALGLKLERAEGKVPGLGTGLLRALTAPVELVLQVVLQHRPLDAQLGVHAAVIPGGVRGWVRSLPLPLVGAVLLAGAVWSIVTPTRQEMLQYLDRTLTGWHCCHGTREENWQCRTSLSRAVRNANGGDSEVTEFVRNECPVAAARLER</sequence>
<name>A0A3A8KAR7_9BACT</name>
<organism evidence="2 3">
    <name type="scientific">Corallococcus carmarthensis</name>
    <dbReference type="NCBI Taxonomy" id="2316728"/>
    <lineage>
        <taxon>Bacteria</taxon>
        <taxon>Pseudomonadati</taxon>
        <taxon>Myxococcota</taxon>
        <taxon>Myxococcia</taxon>
        <taxon>Myxococcales</taxon>
        <taxon>Cystobacterineae</taxon>
        <taxon>Myxococcaceae</taxon>
        <taxon>Corallococcus</taxon>
    </lineage>
</organism>
<keyword evidence="3" id="KW-1185">Reference proteome</keyword>
<keyword evidence="1" id="KW-0812">Transmembrane</keyword>
<comment type="caution">
    <text evidence="2">The sequence shown here is derived from an EMBL/GenBank/DDBJ whole genome shotgun (WGS) entry which is preliminary data.</text>
</comment>
<reference evidence="3" key="1">
    <citation type="submission" date="2018-09" db="EMBL/GenBank/DDBJ databases">
        <authorList>
            <person name="Livingstone P.G."/>
            <person name="Whitworth D.E."/>
        </authorList>
    </citation>
    <scope>NUCLEOTIDE SEQUENCE [LARGE SCALE GENOMIC DNA]</scope>
    <source>
        <strain evidence="3">CA043D</strain>
    </source>
</reference>
<keyword evidence="1" id="KW-0472">Membrane</keyword>